<evidence type="ECO:0000313" key="8">
    <source>
        <dbReference type="Proteomes" id="UP000262917"/>
    </source>
</evidence>
<protein>
    <recommendedName>
        <fullName evidence="5">Ribonuclease T</fullName>
        <ecNumber evidence="5">3.1.13.-</ecNumber>
    </recommendedName>
    <alternativeName>
        <fullName evidence="5">Exoribonuclease T</fullName>
        <shortName evidence="5">RNase T</shortName>
    </alternativeName>
</protein>
<dbReference type="GO" id="GO:0005829">
    <property type="term" value="C:cytosol"/>
    <property type="evidence" value="ECO:0007669"/>
    <property type="project" value="TreeGrafter"/>
</dbReference>
<dbReference type="PANTHER" id="PTHR30231:SF2">
    <property type="entry name" value="RIBONUCLEASE T"/>
    <property type="match status" value="1"/>
</dbReference>
<dbReference type="GO" id="GO:0016896">
    <property type="term" value="F:RNA exonuclease activity, producing 5'-phosphomonoesters"/>
    <property type="evidence" value="ECO:0007669"/>
    <property type="project" value="UniProtKB-UniRule"/>
</dbReference>
<dbReference type="GO" id="GO:0008408">
    <property type="term" value="F:3'-5' exonuclease activity"/>
    <property type="evidence" value="ECO:0007669"/>
    <property type="project" value="TreeGrafter"/>
</dbReference>
<comment type="caution">
    <text evidence="5">Lacks conserved residue(s) required for the propagation of feature annotation.</text>
</comment>
<accession>A0A372DLG4</accession>
<keyword evidence="3 5" id="KW-0378">Hydrolase</keyword>
<evidence type="ECO:0000256" key="5">
    <source>
        <dbReference type="HAMAP-Rule" id="MF_00157"/>
    </source>
</evidence>
<dbReference type="Gene3D" id="3.30.420.10">
    <property type="entry name" value="Ribonuclease H-like superfamily/Ribonuclease H"/>
    <property type="match status" value="1"/>
</dbReference>
<sequence length="234" mass="24978">MTEQDSPAAAAPAPFKRMAERFRGYLPVVVDVETGGFDCARHALLELAAIPIELDAQGRFVPGEVACAHLQPAPGLEIDPKSLEVTGIILDHPFRMAKPEKEALDHVFAAVRAAVRRHACQRAILVGHNAHFDLGFLNAAVARVQHKRNPFHPFSVFDTVTLGGVAYGQTVLARAVQAAGFGWNSDEAHSAVYDAERTAELFCRIANTWGGWTRAADAATPAATAGTGPSPPPT</sequence>
<dbReference type="OrthoDB" id="9778264at2"/>
<evidence type="ECO:0000313" key="7">
    <source>
        <dbReference type="EMBL" id="RFP60349.1"/>
    </source>
</evidence>
<dbReference type="InterPro" id="IPR036397">
    <property type="entry name" value="RNaseH_sf"/>
</dbReference>
<organism evidence="7 8">
    <name type="scientific">Cognatiluteimonas weifangensis</name>
    <dbReference type="NCBI Taxonomy" id="2303539"/>
    <lineage>
        <taxon>Bacteria</taxon>
        <taxon>Pseudomonadati</taxon>
        <taxon>Pseudomonadota</taxon>
        <taxon>Gammaproteobacteria</taxon>
        <taxon>Lysobacterales</taxon>
        <taxon>Lysobacteraceae</taxon>
        <taxon>Cognatiluteimonas</taxon>
    </lineage>
</organism>
<comment type="cofactor">
    <cofactor evidence="5">
        <name>Mg(2+)</name>
        <dbReference type="ChEBI" id="CHEBI:18420"/>
    </cofactor>
    <text evidence="5">Binds two Mg(2+) per subunit. The active form of the enzyme binds two Mg(2+) ions in its active site. The first Mg(2+) forms only one salt bridge with the protein.</text>
</comment>
<comment type="subunit">
    <text evidence="5">Homodimer.</text>
</comment>
<feature type="binding site" evidence="5">
    <location>
        <position position="194"/>
    </location>
    <ligand>
        <name>Mg(2+)</name>
        <dbReference type="ChEBI" id="CHEBI:18420"/>
        <label>2</label>
        <note>catalytic</note>
    </ligand>
</feature>
<dbReference type="InterPro" id="IPR012337">
    <property type="entry name" value="RNaseH-like_sf"/>
</dbReference>
<dbReference type="GO" id="GO:0008033">
    <property type="term" value="P:tRNA processing"/>
    <property type="evidence" value="ECO:0007669"/>
    <property type="project" value="UniProtKB-KW"/>
</dbReference>
<dbReference type="PANTHER" id="PTHR30231">
    <property type="entry name" value="DNA POLYMERASE III SUBUNIT EPSILON"/>
    <property type="match status" value="1"/>
</dbReference>
<keyword evidence="4 5" id="KW-0269">Exonuclease</keyword>
<proteinExistence type="inferred from homology"/>
<feature type="domain" description="Exonuclease" evidence="6">
    <location>
        <begin position="26"/>
        <end position="211"/>
    </location>
</feature>
<evidence type="ECO:0000256" key="3">
    <source>
        <dbReference type="ARBA" id="ARBA00022801"/>
    </source>
</evidence>
<comment type="function">
    <text evidence="5">Trims short 3' overhangs of a variety of RNA species, leaving a one or two nucleotide 3' overhang. Responsible for the end-turnover of tRNA: specifically removes the terminal AMP residue from uncharged tRNA (tRNA-C-C-A). Also appears to be involved in tRNA biosynthesis.</text>
</comment>
<keyword evidence="5" id="KW-0479">Metal-binding</keyword>
<feature type="binding site" evidence="5">
    <location>
        <position position="33"/>
    </location>
    <ligand>
        <name>Mg(2+)</name>
        <dbReference type="ChEBI" id="CHEBI:18420"/>
        <label>2</label>
        <note>catalytic</note>
    </ligand>
</feature>
<evidence type="ECO:0000259" key="6">
    <source>
        <dbReference type="SMART" id="SM00479"/>
    </source>
</evidence>
<feature type="binding site" evidence="5">
    <location>
        <position position="31"/>
    </location>
    <ligand>
        <name>Mg(2+)</name>
        <dbReference type="ChEBI" id="CHEBI:18420"/>
        <label>1</label>
        <note>catalytic</note>
    </ligand>
</feature>
<dbReference type="GO" id="GO:0000287">
    <property type="term" value="F:magnesium ion binding"/>
    <property type="evidence" value="ECO:0007669"/>
    <property type="project" value="UniProtKB-UniRule"/>
</dbReference>
<keyword evidence="8" id="KW-1185">Reference proteome</keyword>
<keyword evidence="2 5" id="KW-0540">Nuclease</keyword>
<dbReference type="EC" id="3.1.13.-" evidence="5"/>
<dbReference type="SMART" id="SM00479">
    <property type="entry name" value="EXOIII"/>
    <property type="match status" value="1"/>
</dbReference>
<dbReference type="GO" id="GO:0003676">
    <property type="term" value="F:nucleic acid binding"/>
    <property type="evidence" value="ECO:0007669"/>
    <property type="project" value="InterPro"/>
</dbReference>
<feature type="active site" description="Proton donor/acceptor" evidence="5">
    <location>
        <position position="189"/>
    </location>
</feature>
<dbReference type="Proteomes" id="UP000262917">
    <property type="component" value="Unassembled WGS sequence"/>
</dbReference>
<dbReference type="GO" id="GO:0045004">
    <property type="term" value="P:DNA replication proofreading"/>
    <property type="evidence" value="ECO:0007669"/>
    <property type="project" value="TreeGrafter"/>
</dbReference>
<dbReference type="NCBIfam" id="TIGR01298">
    <property type="entry name" value="RNaseT"/>
    <property type="match status" value="1"/>
</dbReference>
<evidence type="ECO:0000256" key="2">
    <source>
        <dbReference type="ARBA" id="ARBA00022722"/>
    </source>
</evidence>
<dbReference type="InterPro" id="IPR005987">
    <property type="entry name" value="RNase_T"/>
</dbReference>
<name>A0A372DLG4_9GAMM</name>
<reference evidence="7 8" key="1">
    <citation type="submission" date="2018-08" db="EMBL/GenBank/DDBJ databases">
        <title>Lysobacter weifangensis sp. nov., a new member of the family 'Xanthomonadaceae', isolated from soil in a farmland.</title>
        <authorList>
            <person name="Zhao H."/>
        </authorList>
    </citation>
    <scope>NUCLEOTIDE SEQUENCE [LARGE SCALE GENOMIC DNA]</scope>
    <source>
        <strain evidence="7 8">WF-2</strain>
    </source>
</reference>
<keyword evidence="1 5" id="KW-0819">tRNA processing</keyword>
<dbReference type="SUPFAM" id="SSF53098">
    <property type="entry name" value="Ribonuclease H-like"/>
    <property type="match status" value="1"/>
</dbReference>
<feature type="binding site" evidence="5">
    <location>
        <position position="31"/>
    </location>
    <ligand>
        <name>Mg(2+)</name>
        <dbReference type="ChEBI" id="CHEBI:18420"/>
        <label>2</label>
        <note>catalytic</note>
    </ligand>
</feature>
<dbReference type="Pfam" id="PF00929">
    <property type="entry name" value="RNase_T"/>
    <property type="match status" value="1"/>
</dbReference>
<comment type="caution">
    <text evidence="7">The sequence shown here is derived from an EMBL/GenBank/DDBJ whole genome shotgun (WGS) entry which is preliminary data.</text>
</comment>
<keyword evidence="5" id="KW-0460">Magnesium</keyword>
<comment type="similarity">
    <text evidence="5">Belongs to the RNase T family.</text>
</comment>
<dbReference type="InterPro" id="IPR013520">
    <property type="entry name" value="Ribonucl_H"/>
</dbReference>
<feature type="site" description="Important for substrate binding and specificity" evidence="5">
    <location>
        <position position="154"/>
    </location>
</feature>
<feature type="binding site" evidence="5">
    <location>
        <position position="189"/>
    </location>
    <ligand>
        <name>Mg(2+)</name>
        <dbReference type="ChEBI" id="CHEBI:18420"/>
        <label>2</label>
        <note>catalytic</note>
    </ligand>
</feature>
<feature type="site" description="Important for substrate binding and specificity" evidence="5">
    <location>
        <position position="132"/>
    </location>
</feature>
<dbReference type="HAMAP" id="MF_00157">
    <property type="entry name" value="RNase_T"/>
    <property type="match status" value="1"/>
</dbReference>
<gene>
    <name evidence="5 7" type="primary">rnt</name>
    <name evidence="7" type="ORF">D0Y53_08275</name>
</gene>
<feature type="site" description="Important for substrate binding and specificity" evidence="5">
    <location>
        <position position="37"/>
    </location>
</feature>
<evidence type="ECO:0000256" key="4">
    <source>
        <dbReference type="ARBA" id="ARBA00022839"/>
    </source>
</evidence>
<evidence type="ECO:0000256" key="1">
    <source>
        <dbReference type="ARBA" id="ARBA00022694"/>
    </source>
</evidence>
<dbReference type="RefSeq" id="WP_117202751.1">
    <property type="nucleotide sequence ID" value="NZ_JBHTBK010000003.1"/>
</dbReference>
<dbReference type="EMBL" id="QVPD01000007">
    <property type="protein sequence ID" value="RFP60349.1"/>
    <property type="molecule type" value="Genomic_DNA"/>
</dbReference>
<dbReference type="AlphaFoldDB" id="A0A372DLG4"/>